<feature type="non-terminal residue" evidence="2">
    <location>
        <position position="1"/>
    </location>
</feature>
<reference evidence="2" key="1">
    <citation type="journal article" date="2023" name="IScience">
        <title>Live-bearing cockroach genome reveals convergent evolutionary mechanisms linked to viviparity in insects and beyond.</title>
        <authorList>
            <person name="Fouks B."/>
            <person name="Harrison M.C."/>
            <person name="Mikhailova A.A."/>
            <person name="Marchal E."/>
            <person name="English S."/>
            <person name="Carruthers M."/>
            <person name="Jennings E.C."/>
            <person name="Chiamaka E.L."/>
            <person name="Frigard R.A."/>
            <person name="Pippel M."/>
            <person name="Attardo G.M."/>
            <person name="Benoit J.B."/>
            <person name="Bornberg-Bauer E."/>
            <person name="Tobe S.S."/>
        </authorList>
    </citation>
    <scope>NUCLEOTIDE SEQUENCE</scope>
    <source>
        <strain evidence="2">Stay&amp;Tobe</strain>
    </source>
</reference>
<keyword evidence="1" id="KW-1133">Transmembrane helix</keyword>
<protein>
    <submittedName>
        <fullName evidence="2">Uncharacterized protein</fullName>
    </submittedName>
</protein>
<feature type="transmembrane region" description="Helical" evidence="1">
    <location>
        <begin position="6"/>
        <end position="30"/>
    </location>
</feature>
<dbReference type="AlphaFoldDB" id="A0AAD8ERS0"/>
<proteinExistence type="predicted"/>
<name>A0AAD8ERS0_DIPPU</name>
<feature type="transmembrane region" description="Helical" evidence="1">
    <location>
        <begin position="105"/>
        <end position="128"/>
    </location>
</feature>
<accession>A0AAD8ERS0</accession>
<evidence type="ECO:0000256" key="1">
    <source>
        <dbReference type="SAM" id="Phobius"/>
    </source>
</evidence>
<keyword evidence="3" id="KW-1185">Reference proteome</keyword>
<evidence type="ECO:0000313" key="2">
    <source>
        <dbReference type="EMBL" id="KAJ9600328.1"/>
    </source>
</evidence>
<gene>
    <name evidence="2" type="ORF">L9F63_009404</name>
</gene>
<feature type="non-terminal residue" evidence="2">
    <location>
        <position position="146"/>
    </location>
</feature>
<sequence length="146" mass="16138">YSASTIISYFVVVTLLLSTFANYVIASFLIPLRCPFRLICLSFYLNLPDNTLLLPTSSFKSNSSSGKIVSYATVMTRMLLLSTCEEQQSIFGLPLSSASSMLSPLACITVLIFSFHVNFALPLFFFLVDIKANGILICWQIIVSPN</sequence>
<evidence type="ECO:0000313" key="3">
    <source>
        <dbReference type="Proteomes" id="UP001233999"/>
    </source>
</evidence>
<reference evidence="2" key="2">
    <citation type="submission" date="2023-05" db="EMBL/GenBank/DDBJ databases">
        <authorList>
            <person name="Fouks B."/>
        </authorList>
    </citation>
    <scope>NUCLEOTIDE SEQUENCE</scope>
    <source>
        <strain evidence="2">Stay&amp;Tobe</strain>
        <tissue evidence="2">Testes</tissue>
    </source>
</reference>
<comment type="caution">
    <text evidence="2">The sequence shown here is derived from an EMBL/GenBank/DDBJ whole genome shotgun (WGS) entry which is preliminary data.</text>
</comment>
<organism evidence="2 3">
    <name type="scientific">Diploptera punctata</name>
    <name type="common">Pacific beetle cockroach</name>
    <dbReference type="NCBI Taxonomy" id="6984"/>
    <lineage>
        <taxon>Eukaryota</taxon>
        <taxon>Metazoa</taxon>
        <taxon>Ecdysozoa</taxon>
        <taxon>Arthropoda</taxon>
        <taxon>Hexapoda</taxon>
        <taxon>Insecta</taxon>
        <taxon>Pterygota</taxon>
        <taxon>Neoptera</taxon>
        <taxon>Polyneoptera</taxon>
        <taxon>Dictyoptera</taxon>
        <taxon>Blattodea</taxon>
        <taxon>Blaberoidea</taxon>
        <taxon>Blaberidae</taxon>
        <taxon>Diplopterinae</taxon>
        <taxon>Diploptera</taxon>
    </lineage>
</organism>
<dbReference type="EMBL" id="JASPKZ010000432">
    <property type="protein sequence ID" value="KAJ9600328.1"/>
    <property type="molecule type" value="Genomic_DNA"/>
</dbReference>
<dbReference type="Proteomes" id="UP001233999">
    <property type="component" value="Unassembled WGS sequence"/>
</dbReference>
<keyword evidence="1" id="KW-0812">Transmembrane</keyword>
<keyword evidence="1" id="KW-0472">Membrane</keyword>